<name>A0ACC0B3V7_CATRO</name>
<evidence type="ECO:0000313" key="2">
    <source>
        <dbReference type="Proteomes" id="UP001060085"/>
    </source>
</evidence>
<protein>
    <submittedName>
        <fullName evidence="1">Uncharacterized protein</fullName>
    </submittedName>
</protein>
<keyword evidence="2" id="KW-1185">Reference proteome</keyword>
<organism evidence="1 2">
    <name type="scientific">Catharanthus roseus</name>
    <name type="common">Madagascar periwinkle</name>
    <name type="synonym">Vinca rosea</name>
    <dbReference type="NCBI Taxonomy" id="4058"/>
    <lineage>
        <taxon>Eukaryota</taxon>
        <taxon>Viridiplantae</taxon>
        <taxon>Streptophyta</taxon>
        <taxon>Embryophyta</taxon>
        <taxon>Tracheophyta</taxon>
        <taxon>Spermatophyta</taxon>
        <taxon>Magnoliopsida</taxon>
        <taxon>eudicotyledons</taxon>
        <taxon>Gunneridae</taxon>
        <taxon>Pentapetalae</taxon>
        <taxon>asterids</taxon>
        <taxon>lamiids</taxon>
        <taxon>Gentianales</taxon>
        <taxon>Apocynaceae</taxon>
        <taxon>Rauvolfioideae</taxon>
        <taxon>Vinceae</taxon>
        <taxon>Catharanthinae</taxon>
        <taxon>Catharanthus</taxon>
    </lineage>
</organism>
<comment type="caution">
    <text evidence="1">The sequence shown here is derived from an EMBL/GenBank/DDBJ whole genome shotgun (WGS) entry which is preliminary data.</text>
</comment>
<reference evidence="2" key="1">
    <citation type="journal article" date="2023" name="Nat. Plants">
        <title>Single-cell RNA sequencing provides a high-resolution roadmap for understanding the multicellular compartmentation of specialized metabolism.</title>
        <authorList>
            <person name="Sun S."/>
            <person name="Shen X."/>
            <person name="Li Y."/>
            <person name="Li Y."/>
            <person name="Wang S."/>
            <person name="Li R."/>
            <person name="Zhang H."/>
            <person name="Shen G."/>
            <person name="Guo B."/>
            <person name="Wei J."/>
            <person name="Xu J."/>
            <person name="St-Pierre B."/>
            <person name="Chen S."/>
            <person name="Sun C."/>
        </authorList>
    </citation>
    <scope>NUCLEOTIDE SEQUENCE [LARGE SCALE GENOMIC DNA]</scope>
</reference>
<sequence>MQDIPRRPMCSRGPTSILMHSGDVDRFSPKPKTRNILLCDSSGKSKDKVWRVLLLRRRMFHKRGANLRTSKGGKEGTQMKEIETILKDMKRLKMGTNKKSTSQLEPKK</sequence>
<evidence type="ECO:0000313" key="1">
    <source>
        <dbReference type="EMBL" id="KAI5667314.1"/>
    </source>
</evidence>
<dbReference type="Proteomes" id="UP001060085">
    <property type="component" value="Linkage Group LG04"/>
</dbReference>
<gene>
    <name evidence="1" type="ORF">M9H77_17167</name>
</gene>
<dbReference type="EMBL" id="CM044704">
    <property type="protein sequence ID" value="KAI5667314.1"/>
    <property type="molecule type" value="Genomic_DNA"/>
</dbReference>
<accession>A0ACC0B3V7</accession>
<proteinExistence type="predicted"/>